<feature type="region of interest" description="Disordered" evidence="1">
    <location>
        <begin position="1"/>
        <end position="22"/>
    </location>
</feature>
<evidence type="ECO:0000256" key="1">
    <source>
        <dbReference type="SAM" id="MobiDB-lite"/>
    </source>
</evidence>
<feature type="region of interest" description="Disordered" evidence="1">
    <location>
        <begin position="60"/>
        <end position="84"/>
    </location>
</feature>
<protein>
    <submittedName>
        <fullName evidence="2">Uncharacterized protein</fullName>
    </submittedName>
</protein>
<dbReference type="AlphaFoldDB" id="A0A6A6ENJ1"/>
<proteinExistence type="predicted"/>
<sequence>MSDQPSVPPTMLARSPNARDEDPFTLALRGSDHIGIDELISLNRNNSLTVACSSAAPTTSFFSSHKGSSVTKPTSAGTSYPIEGKGKDKAVATYASSLSATHGSGSDTELEAIRDNALFGVGDWIGDGARTPRMPKGSTRTIKRPRRPKAKKPVVIQQTRHGSASEEDEGPATEKINHRDGRGKGHLR</sequence>
<keyword evidence="3" id="KW-1185">Reference proteome</keyword>
<reference evidence="2" key="1">
    <citation type="journal article" date="2020" name="Stud. Mycol.">
        <title>101 Dothideomycetes genomes: a test case for predicting lifestyles and emergence of pathogens.</title>
        <authorList>
            <person name="Haridas S."/>
            <person name="Albert R."/>
            <person name="Binder M."/>
            <person name="Bloem J."/>
            <person name="Labutti K."/>
            <person name="Salamov A."/>
            <person name="Andreopoulos B."/>
            <person name="Baker S."/>
            <person name="Barry K."/>
            <person name="Bills G."/>
            <person name="Bluhm B."/>
            <person name="Cannon C."/>
            <person name="Castanera R."/>
            <person name="Culley D."/>
            <person name="Daum C."/>
            <person name="Ezra D."/>
            <person name="Gonzalez J."/>
            <person name="Henrissat B."/>
            <person name="Kuo A."/>
            <person name="Liang C."/>
            <person name="Lipzen A."/>
            <person name="Lutzoni F."/>
            <person name="Magnuson J."/>
            <person name="Mondo S."/>
            <person name="Nolan M."/>
            <person name="Ohm R."/>
            <person name="Pangilinan J."/>
            <person name="Park H.-J."/>
            <person name="Ramirez L."/>
            <person name="Alfaro M."/>
            <person name="Sun H."/>
            <person name="Tritt A."/>
            <person name="Yoshinaga Y."/>
            <person name="Zwiers L.-H."/>
            <person name="Turgeon B."/>
            <person name="Goodwin S."/>
            <person name="Spatafora J."/>
            <person name="Crous P."/>
            <person name="Grigoriev I."/>
        </authorList>
    </citation>
    <scope>NUCLEOTIDE SEQUENCE</scope>
    <source>
        <strain evidence="2">CBS 207.26</strain>
    </source>
</reference>
<evidence type="ECO:0000313" key="3">
    <source>
        <dbReference type="Proteomes" id="UP000800200"/>
    </source>
</evidence>
<name>A0A6A6ENJ1_9PEZI</name>
<gene>
    <name evidence="2" type="ORF">K469DRAFT_241794</name>
</gene>
<feature type="compositionally biased region" description="Basic and acidic residues" evidence="1">
    <location>
        <begin position="175"/>
        <end position="188"/>
    </location>
</feature>
<accession>A0A6A6ENJ1</accession>
<feature type="compositionally biased region" description="Polar residues" evidence="1">
    <location>
        <begin position="65"/>
        <end position="78"/>
    </location>
</feature>
<feature type="compositionally biased region" description="Basic residues" evidence="1">
    <location>
        <begin position="141"/>
        <end position="152"/>
    </location>
</feature>
<evidence type="ECO:0000313" key="2">
    <source>
        <dbReference type="EMBL" id="KAF2193737.1"/>
    </source>
</evidence>
<organism evidence="2 3">
    <name type="scientific">Zopfia rhizophila CBS 207.26</name>
    <dbReference type="NCBI Taxonomy" id="1314779"/>
    <lineage>
        <taxon>Eukaryota</taxon>
        <taxon>Fungi</taxon>
        <taxon>Dikarya</taxon>
        <taxon>Ascomycota</taxon>
        <taxon>Pezizomycotina</taxon>
        <taxon>Dothideomycetes</taxon>
        <taxon>Dothideomycetes incertae sedis</taxon>
        <taxon>Zopfiaceae</taxon>
        <taxon>Zopfia</taxon>
    </lineage>
</organism>
<dbReference type="EMBL" id="ML994613">
    <property type="protein sequence ID" value="KAF2193737.1"/>
    <property type="molecule type" value="Genomic_DNA"/>
</dbReference>
<feature type="region of interest" description="Disordered" evidence="1">
    <location>
        <begin position="125"/>
        <end position="188"/>
    </location>
</feature>
<dbReference type="OrthoDB" id="3916171at2759"/>
<dbReference type="Proteomes" id="UP000800200">
    <property type="component" value="Unassembled WGS sequence"/>
</dbReference>